<accession>E1RFM5</accession>
<dbReference type="HOGENOM" id="CLU_160712_0_0_2"/>
<name>E1RFM5_METP4</name>
<organism evidence="1 2">
    <name type="scientific">Methanolacinia petrolearia (strain DSM 11571 / OCM 486 / SEBR 4847)</name>
    <name type="common">Methanoplanus petrolearius</name>
    <dbReference type="NCBI Taxonomy" id="679926"/>
    <lineage>
        <taxon>Archaea</taxon>
        <taxon>Methanobacteriati</taxon>
        <taxon>Methanobacteriota</taxon>
        <taxon>Stenosarchaea group</taxon>
        <taxon>Methanomicrobia</taxon>
        <taxon>Methanomicrobiales</taxon>
        <taxon>Methanomicrobiaceae</taxon>
        <taxon>Methanolacinia</taxon>
    </lineage>
</organism>
<dbReference type="eggNOG" id="arCOG06233">
    <property type="taxonomic scope" value="Archaea"/>
</dbReference>
<evidence type="ECO:0008006" key="3">
    <source>
        <dbReference type="Google" id="ProtNLM"/>
    </source>
</evidence>
<evidence type="ECO:0000313" key="2">
    <source>
        <dbReference type="Proteomes" id="UP000006565"/>
    </source>
</evidence>
<dbReference type="EMBL" id="CP002117">
    <property type="protein sequence ID" value="ADN37329.1"/>
    <property type="molecule type" value="Genomic_DNA"/>
</dbReference>
<sequence length="77" mass="9018">MRIPGVGKSIAHDLMNIGYHSVDDLKGEDPEEMYSKLCVFQGGHVDRCVLYVFRCAVYFSENEVHDPELLKWWNWKD</sequence>
<dbReference type="KEGG" id="mpi:Mpet_2586"/>
<dbReference type="Gene3D" id="1.10.150.20">
    <property type="entry name" value="5' to 3' exonuclease, C-terminal subdomain"/>
    <property type="match status" value="1"/>
</dbReference>
<gene>
    <name evidence="1" type="ordered locus">Mpet_2586</name>
</gene>
<protein>
    <recommendedName>
        <fullName evidence="3">Pathogenicity locus</fullName>
    </recommendedName>
</protein>
<evidence type="ECO:0000313" key="1">
    <source>
        <dbReference type="EMBL" id="ADN37329.1"/>
    </source>
</evidence>
<dbReference type="Proteomes" id="UP000006565">
    <property type="component" value="Chromosome"/>
</dbReference>
<keyword evidence="2" id="KW-1185">Reference proteome</keyword>
<dbReference type="STRING" id="679926.Mpet_2586"/>
<reference evidence="1 2" key="1">
    <citation type="journal article" date="2010" name="Stand. Genomic Sci.">
        <title>Complete genome sequence of Methanoplanus petrolearius type strain (SEBR 4847).</title>
        <authorList>
            <person name="Brambilla E."/>
            <person name="Djao O.D."/>
            <person name="Daligault H."/>
            <person name="Lapidus A."/>
            <person name="Lucas S."/>
            <person name="Hammon N."/>
            <person name="Nolan M."/>
            <person name="Tice H."/>
            <person name="Cheng J.F."/>
            <person name="Han C."/>
            <person name="Tapia R."/>
            <person name="Goodwin L."/>
            <person name="Pitluck S."/>
            <person name="Liolios K."/>
            <person name="Ivanova N."/>
            <person name="Mavromatis K."/>
            <person name="Mikhailova N."/>
            <person name="Pati A."/>
            <person name="Chen A."/>
            <person name="Palaniappan K."/>
            <person name="Land M."/>
            <person name="Hauser L."/>
            <person name="Chang Y.J."/>
            <person name="Jeffries C.D."/>
            <person name="Rohde M."/>
            <person name="Spring S."/>
            <person name="Sikorski J."/>
            <person name="Goker M."/>
            <person name="Woyke T."/>
            <person name="Bristow J."/>
            <person name="Eisen J.A."/>
            <person name="Markowitz V."/>
            <person name="Hugenholtz P."/>
            <person name="Kyrpides N.C."/>
            <person name="Klenk H.P."/>
        </authorList>
    </citation>
    <scope>NUCLEOTIDE SEQUENCE [LARGE SCALE GENOMIC DNA]</scope>
    <source>
        <strain evidence="2">DSM 11571 / OCM 486 / SEBR 4847</strain>
    </source>
</reference>
<dbReference type="Pfam" id="PF11731">
    <property type="entry name" value="Cdd1"/>
    <property type="match status" value="1"/>
</dbReference>
<dbReference type="AlphaFoldDB" id="E1RFM5"/>
<proteinExistence type="predicted"/>
<dbReference type="InterPro" id="IPR021725">
    <property type="entry name" value="Cdd1"/>
</dbReference>